<evidence type="ECO:0008006" key="4">
    <source>
        <dbReference type="Google" id="ProtNLM"/>
    </source>
</evidence>
<proteinExistence type="predicted"/>
<dbReference type="PANTHER" id="PTHR33437:SF2">
    <property type="entry name" value="OS06G0361200 PROTEIN"/>
    <property type="match status" value="1"/>
</dbReference>
<sequence>MLEYMGDHLVKKFVRSLKVNAFDWYTDLEAGSIDRWEHLEQEFLYRFYSTRQTVSMVELTNSRQWKENQSSTTAIVGKVLGDSKPFTKFESHFADAKYYIQDAKKEEEDLPSEEPKSCGSLHPHSRHRARERRAKQRKIAKNSLYAVLQSSRIVKGVQDQTSKSKGLGCALDGGHETNLYGLVWNVPSIEPRDRPSSVL</sequence>
<accession>A0AAE1VZW9</accession>
<gene>
    <name evidence="2" type="ORF">Sango_2946600</name>
</gene>
<evidence type="ECO:0000313" key="2">
    <source>
        <dbReference type="EMBL" id="KAK4381655.1"/>
    </source>
</evidence>
<dbReference type="Proteomes" id="UP001289374">
    <property type="component" value="Unassembled WGS sequence"/>
</dbReference>
<evidence type="ECO:0000313" key="3">
    <source>
        <dbReference type="Proteomes" id="UP001289374"/>
    </source>
</evidence>
<feature type="region of interest" description="Disordered" evidence="1">
    <location>
        <begin position="109"/>
        <end position="129"/>
    </location>
</feature>
<dbReference type="PANTHER" id="PTHR33437">
    <property type="entry name" value="OS06G0361200 PROTEIN"/>
    <property type="match status" value="1"/>
</dbReference>
<evidence type="ECO:0000256" key="1">
    <source>
        <dbReference type="SAM" id="MobiDB-lite"/>
    </source>
</evidence>
<reference evidence="2" key="1">
    <citation type="submission" date="2020-06" db="EMBL/GenBank/DDBJ databases">
        <authorList>
            <person name="Li T."/>
            <person name="Hu X."/>
            <person name="Zhang T."/>
            <person name="Song X."/>
            <person name="Zhang H."/>
            <person name="Dai N."/>
            <person name="Sheng W."/>
            <person name="Hou X."/>
            <person name="Wei L."/>
        </authorList>
    </citation>
    <scope>NUCLEOTIDE SEQUENCE</scope>
    <source>
        <strain evidence="2">K16</strain>
        <tissue evidence="2">Leaf</tissue>
    </source>
</reference>
<keyword evidence="3" id="KW-1185">Reference proteome</keyword>
<dbReference type="AlphaFoldDB" id="A0AAE1VZW9"/>
<name>A0AAE1VZW9_9LAMI</name>
<dbReference type="EMBL" id="JACGWL010000836">
    <property type="protein sequence ID" value="KAK4381655.1"/>
    <property type="molecule type" value="Genomic_DNA"/>
</dbReference>
<protein>
    <recommendedName>
        <fullName evidence="4">Retrotransposon gag domain-containing protein</fullName>
    </recommendedName>
</protein>
<organism evidence="2 3">
    <name type="scientific">Sesamum angolense</name>
    <dbReference type="NCBI Taxonomy" id="2727404"/>
    <lineage>
        <taxon>Eukaryota</taxon>
        <taxon>Viridiplantae</taxon>
        <taxon>Streptophyta</taxon>
        <taxon>Embryophyta</taxon>
        <taxon>Tracheophyta</taxon>
        <taxon>Spermatophyta</taxon>
        <taxon>Magnoliopsida</taxon>
        <taxon>eudicotyledons</taxon>
        <taxon>Gunneridae</taxon>
        <taxon>Pentapetalae</taxon>
        <taxon>asterids</taxon>
        <taxon>lamiids</taxon>
        <taxon>Lamiales</taxon>
        <taxon>Pedaliaceae</taxon>
        <taxon>Sesamum</taxon>
    </lineage>
</organism>
<comment type="caution">
    <text evidence="2">The sequence shown here is derived from an EMBL/GenBank/DDBJ whole genome shotgun (WGS) entry which is preliminary data.</text>
</comment>
<reference evidence="2" key="2">
    <citation type="journal article" date="2024" name="Plant">
        <title>Genomic evolution and insights into agronomic trait innovations of Sesamum species.</title>
        <authorList>
            <person name="Miao H."/>
            <person name="Wang L."/>
            <person name="Qu L."/>
            <person name="Liu H."/>
            <person name="Sun Y."/>
            <person name="Le M."/>
            <person name="Wang Q."/>
            <person name="Wei S."/>
            <person name="Zheng Y."/>
            <person name="Lin W."/>
            <person name="Duan Y."/>
            <person name="Cao H."/>
            <person name="Xiong S."/>
            <person name="Wang X."/>
            <person name="Wei L."/>
            <person name="Li C."/>
            <person name="Ma Q."/>
            <person name="Ju M."/>
            <person name="Zhao R."/>
            <person name="Li G."/>
            <person name="Mu C."/>
            <person name="Tian Q."/>
            <person name="Mei H."/>
            <person name="Zhang T."/>
            <person name="Gao T."/>
            <person name="Zhang H."/>
        </authorList>
    </citation>
    <scope>NUCLEOTIDE SEQUENCE</scope>
    <source>
        <strain evidence="2">K16</strain>
    </source>
</reference>